<dbReference type="PRINTS" id="PR00237">
    <property type="entry name" value="GPCRRHODOPSN"/>
</dbReference>
<dbReference type="EMBL" id="MTYJ01000062">
    <property type="protein sequence ID" value="OQV17303.1"/>
    <property type="molecule type" value="Genomic_DNA"/>
</dbReference>
<dbReference type="InterPro" id="IPR000276">
    <property type="entry name" value="GPCR_Rhodpsn"/>
</dbReference>
<evidence type="ECO:0000256" key="4">
    <source>
        <dbReference type="ARBA" id="ARBA00022989"/>
    </source>
</evidence>
<proteinExistence type="predicted"/>
<evidence type="ECO:0000256" key="6">
    <source>
        <dbReference type="ARBA" id="ARBA00023136"/>
    </source>
</evidence>
<name>A0A1W0WQ71_HYPEX</name>
<feature type="transmembrane region" description="Helical" evidence="10">
    <location>
        <begin position="90"/>
        <end position="110"/>
    </location>
</feature>
<dbReference type="OrthoDB" id="10647518at2759"/>
<evidence type="ECO:0000256" key="5">
    <source>
        <dbReference type="ARBA" id="ARBA00023040"/>
    </source>
</evidence>
<keyword evidence="8" id="KW-0807">Transducer</keyword>
<keyword evidence="5" id="KW-0297">G-protein coupled receptor</keyword>
<dbReference type="PROSITE" id="PS50262">
    <property type="entry name" value="G_PROTEIN_RECEP_F1_2"/>
    <property type="match status" value="1"/>
</dbReference>
<feature type="compositionally biased region" description="Polar residues" evidence="9">
    <location>
        <begin position="253"/>
        <end position="288"/>
    </location>
</feature>
<evidence type="ECO:0000256" key="2">
    <source>
        <dbReference type="ARBA" id="ARBA00022475"/>
    </source>
</evidence>
<keyword evidence="13" id="KW-1185">Reference proteome</keyword>
<dbReference type="CDD" id="cd00637">
    <property type="entry name" value="7tm_classA_rhodopsin-like"/>
    <property type="match status" value="1"/>
</dbReference>
<dbReference type="Gene3D" id="1.20.1070.10">
    <property type="entry name" value="Rhodopsin 7-helix transmembrane proteins"/>
    <property type="match status" value="1"/>
</dbReference>
<dbReference type="GO" id="GO:0005886">
    <property type="term" value="C:plasma membrane"/>
    <property type="evidence" value="ECO:0007669"/>
    <property type="project" value="UniProtKB-SubCell"/>
</dbReference>
<reference evidence="13" key="1">
    <citation type="submission" date="2017-01" db="EMBL/GenBank/DDBJ databases">
        <title>Comparative genomics of anhydrobiosis in the tardigrade Hypsibius dujardini.</title>
        <authorList>
            <person name="Yoshida Y."/>
            <person name="Koutsovoulos G."/>
            <person name="Laetsch D."/>
            <person name="Stevens L."/>
            <person name="Kumar S."/>
            <person name="Horikawa D."/>
            <person name="Ishino K."/>
            <person name="Komine S."/>
            <person name="Tomita M."/>
            <person name="Blaxter M."/>
            <person name="Arakawa K."/>
        </authorList>
    </citation>
    <scope>NUCLEOTIDE SEQUENCE [LARGE SCALE GENOMIC DNA]</scope>
    <source>
        <strain evidence="13">Z151</strain>
    </source>
</reference>
<gene>
    <name evidence="12" type="ORF">BV898_08553</name>
</gene>
<feature type="domain" description="G-protein coupled receptors family 1 profile" evidence="11">
    <location>
        <begin position="68"/>
        <end position="364"/>
    </location>
</feature>
<feature type="transmembrane region" description="Helical" evidence="10">
    <location>
        <begin position="344"/>
        <end position="368"/>
    </location>
</feature>
<dbReference type="InterPro" id="IPR017452">
    <property type="entry name" value="GPCR_Rhodpsn_7TM"/>
</dbReference>
<accession>A0A1W0WQ71</accession>
<sequence length="388" mass="43487">MFNASFVNGTNASFVNGTNVTFANGTNVTFTNGTNVTFANATTHQQYALNWSPIALFNIGNACASFLGNCFLLGLLLSDRELRTPFNIHIIGLACANIINSTGSFLFSWATLFVEAAWTFGEAACSYYLYVYWIEASVVIYQHLLIAVTRLWAVLRPISYRERYTKRLARGLILGIWVWVHAIMLPFLIRDGLYFRRTIRENLQRCRANEAAQWTYNVVGQVIVYLLPIFLQIIIFPAVYLARLAKARRRTVAPSNQEHQRSYRQASSQRGTSGTTLPPESQPNNRPDSASDARRVPATRRPAPGLTFLAIWSLCALVSWVPVNVVIFLLTVHPSLPLPGGGRALFVVFATLVAVQTTIDPIIFLLSVRNLREAARRLATRVFCRPRP</sequence>
<keyword evidence="4 10" id="KW-1133">Transmembrane helix</keyword>
<protein>
    <recommendedName>
        <fullName evidence="11">G-protein coupled receptors family 1 profile domain-containing protein</fullName>
    </recommendedName>
</protein>
<keyword evidence="3 10" id="KW-0812">Transmembrane</keyword>
<feature type="transmembrane region" description="Helical" evidence="10">
    <location>
        <begin position="130"/>
        <end position="155"/>
    </location>
</feature>
<comment type="subcellular location">
    <subcellularLocation>
        <location evidence="1">Cell membrane</location>
        <topology evidence="1">Multi-pass membrane protein</topology>
    </subcellularLocation>
</comment>
<keyword evidence="7" id="KW-0675">Receptor</keyword>
<evidence type="ECO:0000313" key="12">
    <source>
        <dbReference type="EMBL" id="OQV17303.1"/>
    </source>
</evidence>
<feature type="transmembrane region" description="Helical" evidence="10">
    <location>
        <begin position="54"/>
        <end position="78"/>
    </location>
</feature>
<dbReference type="AlphaFoldDB" id="A0A1W0WQ71"/>
<comment type="caution">
    <text evidence="12">The sequence shown here is derived from an EMBL/GenBank/DDBJ whole genome shotgun (WGS) entry which is preliminary data.</text>
</comment>
<keyword evidence="2" id="KW-1003">Cell membrane</keyword>
<feature type="transmembrane region" description="Helical" evidence="10">
    <location>
        <begin position="222"/>
        <end position="242"/>
    </location>
</feature>
<keyword evidence="6 10" id="KW-0472">Membrane</keyword>
<evidence type="ECO:0000256" key="8">
    <source>
        <dbReference type="ARBA" id="ARBA00023224"/>
    </source>
</evidence>
<evidence type="ECO:0000256" key="10">
    <source>
        <dbReference type="SAM" id="Phobius"/>
    </source>
</evidence>
<evidence type="ECO:0000256" key="1">
    <source>
        <dbReference type="ARBA" id="ARBA00004651"/>
    </source>
</evidence>
<evidence type="ECO:0000259" key="11">
    <source>
        <dbReference type="PROSITE" id="PS50262"/>
    </source>
</evidence>
<evidence type="ECO:0000256" key="7">
    <source>
        <dbReference type="ARBA" id="ARBA00023170"/>
    </source>
</evidence>
<dbReference type="Proteomes" id="UP000192578">
    <property type="component" value="Unassembled WGS sequence"/>
</dbReference>
<organism evidence="12 13">
    <name type="scientific">Hypsibius exemplaris</name>
    <name type="common">Freshwater tardigrade</name>
    <dbReference type="NCBI Taxonomy" id="2072580"/>
    <lineage>
        <taxon>Eukaryota</taxon>
        <taxon>Metazoa</taxon>
        <taxon>Ecdysozoa</taxon>
        <taxon>Tardigrada</taxon>
        <taxon>Eutardigrada</taxon>
        <taxon>Parachela</taxon>
        <taxon>Hypsibioidea</taxon>
        <taxon>Hypsibiidae</taxon>
        <taxon>Hypsibius</taxon>
    </lineage>
</organism>
<dbReference type="Pfam" id="PF00001">
    <property type="entry name" value="7tm_1"/>
    <property type="match status" value="1"/>
</dbReference>
<feature type="transmembrane region" description="Helical" evidence="10">
    <location>
        <begin position="167"/>
        <end position="189"/>
    </location>
</feature>
<dbReference type="GO" id="GO:0004930">
    <property type="term" value="F:G protein-coupled receptor activity"/>
    <property type="evidence" value="ECO:0007669"/>
    <property type="project" value="UniProtKB-KW"/>
</dbReference>
<evidence type="ECO:0000313" key="13">
    <source>
        <dbReference type="Proteomes" id="UP000192578"/>
    </source>
</evidence>
<evidence type="ECO:0000256" key="9">
    <source>
        <dbReference type="SAM" id="MobiDB-lite"/>
    </source>
</evidence>
<feature type="region of interest" description="Disordered" evidence="9">
    <location>
        <begin position="252"/>
        <end position="297"/>
    </location>
</feature>
<dbReference type="PANTHER" id="PTHR24248">
    <property type="entry name" value="ADRENERGIC RECEPTOR-RELATED G-PROTEIN COUPLED RECEPTOR"/>
    <property type="match status" value="1"/>
</dbReference>
<feature type="transmembrane region" description="Helical" evidence="10">
    <location>
        <begin position="309"/>
        <end position="332"/>
    </location>
</feature>
<evidence type="ECO:0000256" key="3">
    <source>
        <dbReference type="ARBA" id="ARBA00022692"/>
    </source>
</evidence>
<dbReference type="SUPFAM" id="SSF81321">
    <property type="entry name" value="Family A G protein-coupled receptor-like"/>
    <property type="match status" value="1"/>
</dbReference>